<evidence type="ECO:0000256" key="5">
    <source>
        <dbReference type="ARBA" id="ARBA00023157"/>
    </source>
</evidence>
<dbReference type="InParanoid" id="A9A1Q1"/>
<evidence type="ECO:0000256" key="2">
    <source>
        <dbReference type="ARBA" id="ARBA00007787"/>
    </source>
</evidence>
<evidence type="ECO:0000259" key="8">
    <source>
        <dbReference type="PROSITE" id="PS51352"/>
    </source>
</evidence>
<keyword evidence="7" id="KW-0812">Transmembrane</keyword>
<sequence>MDIIDIVKNNKTTLIASIVLVIAIALYFTEIQAKNNSDLGETNSLDAKILPETEISKDDDPLLGNPDAPISIIEFSDYQCPFCARFYTQTLPTLESEYIEKGKVNFIYRDFPIQNHPNARPAALASECADEQEQFWEYHDILFKKQDMWKRLDLDTVTSTFKEYAEELNLNQEMFDSCLDSEKYSDEVDSDFADGRSYKISGTPTFFIGNEETGYSSVFGAKSFYEFQEIIEEKLDKLEK</sequence>
<keyword evidence="7" id="KW-0472">Membrane</keyword>
<accession>A9A1Q1</accession>
<dbReference type="InterPro" id="IPR036249">
    <property type="entry name" value="Thioredoxin-like_sf"/>
</dbReference>
<dbReference type="OrthoDB" id="15256at2157"/>
<dbReference type="EnsemblBacteria" id="ABX13566">
    <property type="protein sequence ID" value="ABX13566"/>
    <property type="gene ID" value="Nmar_1670"/>
</dbReference>
<keyword evidence="7" id="KW-1133">Transmembrane helix</keyword>
<dbReference type="SUPFAM" id="SSF52833">
    <property type="entry name" value="Thioredoxin-like"/>
    <property type="match status" value="1"/>
</dbReference>
<dbReference type="Proteomes" id="UP000000792">
    <property type="component" value="Chromosome"/>
</dbReference>
<dbReference type="PANTHER" id="PTHR13887">
    <property type="entry name" value="GLUTATHIONE S-TRANSFERASE KAPPA"/>
    <property type="match status" value="1"/>
</dbReference>
<dbReference type="GeneID" id="5774314"/>
<protein>
    <submittedName>
        <fullName evidence="9">DSBA oxidoreductase</fullName>
    </submittedName>
</protein>
<dbReference type="AlphaFoldDB" id="A9A1Q1"/>
<dbReference type="HOGENOM" id="CLU_000288_47_1_2"/>
<evidence type="ECO:0000313" key="10">
    <source>
        <dbReference type="Proteomes" id="UP000000792"/>
    </source>
</evidence>
<dbReference type="PROSITE" id="PS51352">
    <property type="entry name" value="THIOREDOXIN_2"/>
    <property type="match status" value="1"/>
</dbReference>
<dbReference type="EMBL" id="CP000866">
    <property type="protein sequence ID" value="ABX13566.1"/>
    <property type="molecule type" value="Genomic_DNA"/>
</dbReference>
<dbReference type="Gene3D" id="3.40.30.10">
    <property type="entry name" value="Glutaredoxin"/>
    <property type="match status" value="1"/>
</dbReference>
<dbReference type="InterPro" id="IPR012336">
    <property type="entry name" value="Thioredoxin-like_fold"/>
</dbReference>
<dbReference type="Pfam" id="PF13462">
    <property type="entry name" value="Thioredoxin_4"/>
    <property type="match status" value="1"/>
</dbReference>
<proteinExistence type="inferred from homology"/>
<reference evidence="9 10" key="1">
    <citation type="journal article" date="2010" name="Proc. Natl. Acad. Sci. U.S.A.">
        <title>Nitrosopumilus maritimus genome reveals unique mechanisms for nitrification and autotrophy in globally distributed marine crenarchaea.</title>
        <authorList>
            <person name="Walker C.B."/>
            <person name="de la Torre J.R."/>
            <person name="Klotz M.G."/>
            <person name="Urakawa H."/>
            <person name="Pinel N."/>
            <person name="Arp D.J."/>
            <person name="Brochier-Armanet C."/>
            <person name="Chain P.S."/>
            <person name="Chan P.P."/>
            <person name="Gollabgir A."/>
            <person name="Hemp J."/>
            <person name="Hugler M."/>
            <person name="Karr E.A."/>
            <person name="Konneke M."/>
            <person name="Shin M."/>
            <person name="Lawton T.J."/>
            <person name="Lowe T."/>
            <person name="Martens-Habbena W."/>
            <person name="Sayavedra-Soto L.A."/>
            <person name="Lang D."/>
            <person name="Sievert S.M."/>
            <person name="Rosenzweig A.C."/>
            <person name="Manning G."/>
            <person name="Stahl D.A."/>
        </authorList>
    </citation>
    <scope>NUCLEOTIDE SEQUENCE [LARGE SCALE GENOMIC DNA]</scope>
    <source>
        <strain evidence="9 10">SCM1</strain>
    </source>
</reference>
<name>A9A1Q1_NITMS</name>
<evidence type="ECO:0000256" key="7">
    <source>
        <dbReference type="SAM" id="Phobius"/>
    </source>
</evidence>
<gene>
    <name evidence="9" type="ordered locus">Nmar_1670</name>
</gene>
<feature type="transmembrane region" description="Helical" evidence="7">
    <location>
        <begin position="12"/>
        <end position="29"/>
    </location>
</feature>
<dbReference type="eggNOG" id="arCOG02868">
    <property type="taxonomic scope" value="Archaea"/>
</dbReference>
<keyword evidence="10" id="KW-1185">Reference proteome</keyword>
<keyword evidence="4" id="KW-0560">Oxidoreductase</keyword>
<evidence type="ECO:0000256" key="1">
    <source>
        <dbReference type="ARBA" id="ARBA00005791"/>
    </source>
</evidence>
<comment type="similarity">
    <text evidence="1">Belongs to the thioredoxin family. DsbA subfamily.</text>
</comment>
<organism evidence="9 10">
    <name type="scientific">Nitrosopumilus maritimus (strain SCM1)</name>
    <dbReference type="NCBI Taxonomy" id="436308"/>
    <lineage>
        <taxon>Archaea</taxon>
        <taxon>Nitrososphaerota</taxon>
        <taxon>Nitrososphaeria</taxon>
        <taxon>Nitrosopumilales</taxon>
        <taxon>Nitrosopumilaceae</taxon>
        <taxon>Nitrosopumilus</taxon>
    </lineage>
</organism>
<dbReference type="RefSeq" id="WP_012216052.1">
    <property type="nucleotide sequence ID" value="NC_010085.1"/>
</dbReference>
<dbReference type="KEGG" id="nmr:Nmar_1670"/>
<comment type="similarity">
    <text evidence="2">Belongs to the glutaredoxin family.</text>
</comment>
<evidence type="ECO:0000313" key="9">
    <source>
        <dbReference type="EMBL" id="ABX13566.1"/>
    </source>
</evidence>
<keyword evidence="3" id="KW-0732">Signal</keyword>
<dbReference type="GO" id="GO:0016491">
    <property type="term" value="F:oxidoreductase activity"/>
    <property type="evidence" value="ECO:0007669"/>
    <property type="project" value="UniProtKB-KW"/>
</dbReference>
<evidence type="ECO:0000256" key="6">
    <source>
        <dbReference type="ARBA" id="ARBA00023284"/>
    </source>
</evidence>
<evidence type="ECO:0000256" key="4">
    <source>
        <dbReference type="ARBA" id="ARBA00023002"/>
    </source>
</evidence>
<feature type="domain" description="Thioredoxin" evidence="8">
    <location>
        <begin position="28"/>
        <end position="236"/>
    </location>
</feature>
<keyword evidence="6" id="KW-0676">Redox-active center</keyword>
<dbReference type="InterPro" id="IPR013766">
    <property type="entry name" value="Thioredoxin_domain"/>
</dbReference>
<dbReference type="PhylomeDB" id="A9A1Q1"/>
<dbReference type="PANTHER" id="PTHR13887:SF14">
    <property type="entry name" value="DISULFIDE BOND FORMATION PROTEIN D"/>
    <property type="match status" value="1"/>
</dbReference>
<evidence type="ECO:0000256" key="3">
    <source>
        <dbReference type="ARBA" id="ARBA00022729"/>
    </source>
</evidence>
<keyword evidence="5" id="KW-1015">Disulfide bond</keyword>